<comment type="caution">
    <text evidence="2">The sequence shown here is derived from an EMBL/GenBank/DDBJ whole genome shotgun (WGS) entry which is preliminary data.</text>
</comment>
<accession>A0A2H0E1K9</accession>
<feature type="compositionally biased region" description="Polar residues" evidence="1">
    <location>
        <begin position="23"/>
        <end position="34"/>
    </location>
</feature>
<evidence type="ECO:0000256" key="1">
    <source>
        <dbReference type="SAM" id="MobiDB-lite"/>
    </source>
</evidence>
<feature type="compositionally biased region" description="Low complexity" evidence="1">
    <location>
        <begin position="7"/>
        <end position="21"/>
    </location>
</feature>
<sequence length="270" mass="29056">PAPGTPEPAETQEPPENAAAAKTTPTAGINGYTPVTTDNASSEIAVQAVFLQDLIIDFYHNPQNCTDTSQQCRETFSAYLKSNINSQHPELWEQPNFQYGFDSLIGGYGDYNQAIQCVVWDIALKGLGVNTAPISGMLGEKANDIYDVLVESNPSLNMSTTDFANLAQANASLNNNYTYGAGGNTLHLFNNFDSLQPSDCFFYGSGVGHTGCIIDVINNASGETLLVVSESNSPVNGTPTGLPETYYLTEADWGKKIGAAFQSVWFLRPK</sequence>
<organism evidence="2 3">
    <name type="scientific">Candidatus Beckwithbacteria bacterium CG22_combo_CG10-13_8_21_14_all_01_47_9</name>
    <dbReference type="NCBI Taxonomy" id="1974496"/>
    <lineage>
        <taxon>Bacteria</taxon>
        <taxon>Candidatus Beckwithiibacteriota</taxon>
    </lineage>
</organism>
<evidence type="ECO:0000313" key="3">
    <source>
        <dbReference type="Proteomes" id="UP000229981"/>
    </source>
</evidence>
<name>A0A2H0E1K9_9BACT</name>
<reference evidence="2 3" key="1">
    <citation type="submission" date="2017-09" db="EMBL/GenBank/DDBJ databases">
        <title>Depth-based differentiation of microbial function through sediment-hosted aquifers and enrichment of novel symbionts in the deep terrestrial subsurface.</title>
        <authorList>
            <person name="Probst A.J."/>
            <person name="Ladd B."/>
            <person name="Jarett J.K."/>
            <person name="Geller-Mcgrath D.E."/>
            <person name="Sieber C.M."/>
            <person name="Emerson J.B."/>
            <person name="Anantharaman K."/>
            <person name="Thomas B.C."/>
            <person name="Malmstrom R."/>
            <person name="Stieglmeier M."/>
            <person name="Klingl A."/>
            <person name="Woyke T."/>
            <person name="Ryan C.M."/>
            <person name="Banfield J.F."/>
        </authorList>
    </citation>
    <scope>NUCLEOTIDE SEQUENCE [LARGE SCALE GENOMIC DNA]</scope>
    <source>
        <strain evidence="2">CG22_combo_CG10-13_8_21_14_all_01_47_9</strain>
    </source>
</reference>
<feature type="region of interest" description="Disordered" evidence="1">
    <location>
        <begin position="1"/>
        <end position="34"/>
    </location>
</feature>
<dbReference type="Proteomes" id="UP000229981">
    <property type="component" value="Unassembled WGS sequence"/>
</dbReference>
<evidence type="ECO:0000313" key="2">
    <source>
        <dbReference type="EMBL" id="PIP88121.1"/>
    </source>
</evidence>
<dbReference type="AlphaFoldDB" id="A0A2H0E1K9"/>
<feature type="non-terminal residue" evidence="2">
    <location>
        <position position="1"/>
    </location>
</feature>
<protein>
    <submittedName>
        <fullName evidence="2">Uncharacterized protein</fullName>
    </submittedName>
</protein>
<gene>
    <name evidence="2" type="ORF">COW80_02025</name>
</gene>
<proteinExistence type="predicted"/>
<dbReference type="EMBL" id="PCTU01000056">
    <property type="protein sequence ID" value="PIP88121.1"/>
    <property type="molecule type" value="Genomic_DNA"/>
</dbReference>